<dbReference type="AlphaFoldDB" id="A0A6J4PT54"/>
<organism evidence="2">
    <name type="scientific">uncultured Rubrobacteraceae bacterium</name>
    <dbReference type="NCBI Taxonomy" id="349277"/>
    <lineage>
        <taxon>Bacteria</taxon>
        <taxon>Bacillati</taxon>
        <taxon>Actinomycetota</taxon>
        <taxon>Rubrobacteria</taxon>
        <taxon>Rubrobacterales</taxon>
        <taxon>Rubrobacteraceae</taxon>
        <taxon>environmental samples</taxon>
    </lineage>
</organism>
<protein>
    <submittedName>
        <fullName evidence="2">Uncharacterized protein</fullName>
    </submittedName>
</protein>
<evidence type="ECO:0000256" key="1">
    <source>
        <dbReference type="SAM" id="MobiDB-lite"/>
    </source>
</evidence>
<feature type="region of interest" description="Disordered" evidence="1">
    <location>
        <begin position="1"/>
        <end position="26"/>
    </location>
</feature>
<accession>A0A6J4PT54</accession>
<gene>
    <name evidence="2" type="ORF">AVDCRST_MAG82-1679</name>
</gene>
<dbReference type="EMBL" id="CADCVA010000241">
    <property type="protein sequence ID" value="CAA9424585.1"/>
    <property type="molecule type" value="Genomic_DNA"/>
</dbReference>
<feature type="non-terminal residue" evidence="2">
    <location>
        <position position="1"/>
    </location>
</feature>
<evidence type="ECO:0000313" key="2">
    <source>
        <dbReference type="EMBL" id="CAA9424585.1"/>
    </source>
</evidence>
<sequence length="26" mass="2936">DERNPKVRPGVVEDDPEPDKENETNG</sequence>
<name>A0A6J4PT54_9ACTN</name>
<reference evidence="2" key="1">
    <citation type="submission" date="2020-02" db="EMBL/GenBank/DDBJ databases">
        <authorList>
            <person name="Meier V. D."/>
        </authorList>
    </citation>
    <scope>NUCLEOTIDE SEQUENCE</scope>
    <source>
        <strain evidence="2">AVDCRST_MAG82</strain>
    </source>
</reference>
<feature type="non-terminal residue" evidence="2">
    <location>
        <position position="26"/>
    </location>
</feature>
<proteinExistence type="predicted"/>